<proteinExistence type="predicted"/>
<dbReference type="InterPro" id="IPR000873">
    <property type="entry name" value="AMP-dep_synth/lig_dom"/>
</dbReference>
<protein>
    <submittedName>
        <fullName evidence="4">Fatty-acyl-CoA synthase/fatty acid CoA ligase FadD22</fullName>
        <ecNumber evidence="4">6.2.1.-</ecNumber>
    </submittedName>
</protein>
<dbReference type="InterPro" id="IPR025110">
    <property type="entry name" value="AMP-bd_C"/>
</dbReference>
<dbReference type="Gene3D" id="3.30.300.30">
    <property type="match status" value="1"/>
</dbReference>
<evidence type="ECO:0000259" key="3">
    <source>
        <dbReference type="Pfam" id="PF13193"/>
    </source>
</evidence>
<accession>A0ABT9RLS2</accession>
<dbReference type="SUPFAM" id="SSF56801">
    <property type="entry name" value="Acetyl-CoA synthetase-like"/>
    <property type="match status" value="1"/>
</dbReference>
<sequence>MTELPSVRPAVRRDGLATGVRVGGDGAAPADGAPAGRTNVAAELAGLARRNGWGPAPAFHTGDRVWSHGEVHDLAARTTSALVGLGVRPGDRVMVAHGDGIAWVAAFLGAARLGATVVPVNPELTAADHAFMAEDCQTALVVAGEEVAGHFDGLPCLTGDRLLALADGAAPGPVTRVTGATALYAQYTSGTTGAPKAALHRHADLARYHRAAGQGVVDIRRGDVTLSVSKLFFAYGLGNALVFPLFSGSSAVLLADRPGPGQIEEAVERHGVTVLYAVPSAYANLAAECAGASFASVRIAVSAGEALNETLAARARDLLAAPVLDQLGSTEAGHAFCSNTFRSDEAGTIGRPLAGYELQVRDDDGGPVADGVGELWVRGASVMSGYLNRPEQTARTLVDGWLRTGDRAERRPDGAYVHRGRRDDLEMVGGITMSPVEVEAVLAGHPAVAEVVVAVVADERGASKLRAFVVPAVADPDPARLQEELIALARSRLAPFKVPRSVRLCRALPRTHTGKLRRFAVRNGDW</sequence>
<dbReference type="GO" id="GO:0016874">
    <property type="term" value="F:ligase activity"/>
    <property type="evidence" value="ECO:0007669"/>
    <property type="project" value="UniProtKB-KW"/>
</dbReference>
<dbReference type="Pfam" id="PF00501">
    <property type="entry name" value="AMP-binding"/>
    <property type="match status" value="1"/>
</dbReference>
<keyword evidence="1 4" id="KW-0436">Ligase</keyword>
<feature type="domain" description="AMP-binding enzyme C-terminal" evidence="3">
    <location>
        <begin position="437"/>
        <end position="515"/>
    </location>
</feature>
<feature type="domain" description="AMP-dependent synthetase/ligase" evidence="2">
    <location>
        <begin position="54"/>
        <end position="387"/>
    </location>
</feature>
<evidence type="ECO:0000313" key="5">
    <source>
        <dbReference type="Proteomes" id="UP001230426"/>
    </source>
</evidence>
<dbReference type="EC" id="6.2.1.-" evidence="4"/>
<dbReference type="PANTHER" id="PTHR43352:SF1">
    <property type="entry name" value="ANTHRANILATE--COA LIGASE"/>
    <property type="match status" value="1"/>
</dbReference>
<keyword evidence="5" id="KW-1185">Reference proteome</keyword>
<dbReference type="RefSeq" id="WP_306875126.1">
    <property type="nucleotide sequence ID" value="NZ_JAUSRB010000002.1"/>
</dbReference>
<reference evidence="4 5" key="1">
    <citation type="submission" date="2023-07" db="EMBL/GenBank/DDBJ databases">
        <title>Sequencing the genomes of 1000 actinobacteria strains.</title>
        <authorList>
            <person name="Klenk H.-P."/>
        </authorList>
    </citation>
    <scope>NUCLEOTIDE SEQUENCE [LARGE SCALE GENOMIC DNA]</scope>
    <source>
        <strain evidence="4 5">DSM 44109</strain>
    </source>
</reference>
<dbReference type="PANTHER" id="PTHR43352">
    <property type="entry name" value="ACETYL-COA SYNTHETASE"/>
    <property type="match status" value="1"/>
</dbReference>
<dbReference type="InterPro" id="IPR042099">
    <property type="entry name" value="ANL_N_sf"/>
</dbReference>
<dbReference type="InterPro" id="IPR045851">
    <property type="entry name" value="AMP-bd_C_sf"/>
</dbReference>
<name>A0ABT9RLS2_9ACTN</name>
<comment type="caution">
    <text evidence="4">The sequence shown here is derived from an EMBL/GenBank/DDBJ whole genome shotgun (WGS) entry which is preliminary data.</text>
</comment>
<dbReference type="Proteomes" id="UP001230426">
    <property type="component" value="Unassembled WGS sequence"/>
</dbReference>
<dbReference type="Pfam" id="PF13193">
    <property type="entry name" value="AMP-binding_C"/>
    <property type="match status" value="1"/>
</dbReference>
<evidence type="ECO:0000313" key="4">
    <source>
        <dbReference type="EMBL" id="MDP9870195.1"/>
    </source>
</evidence>
<dbReference type="EMBL" id="JAUSRB010000002">
    <property type="protein sequence ID" value="MDP9870195.1"/>
    <property type="molecule type" value="Genomic_DNA"/>
</dbReference>
<gene>
    <name evidence="4" type="ORF">J2S55_009461</name>
</gene>
<evidence type="ECO:0000259" key="2">
    <source>
        <dbReference type="Pfam" id="PF00501"/>
    </source>
</evidence>
<evidence type="ECO:0000256" key="1">
    <source>
        <dbReference type="ARBA" id="ARBA00022598"/>
    </source>
</evidence>
<dbReference type="Gene3D" id="3.40.50.12780">
    <property type="entry name" value="N-terminal domain of ligase-like"/>
    <property type="match status" value="1"/>
</dbReference>
<organism evidence="4 5">
    <name type="scientific">Streptosporangium brasiliense</name>
    <dbReference type="NCBI Taxonomy" id="47480"/>
    <lineage>
        <taxon>Bacteria</taxon>
        <taxon>Bacillati</taxon>
        <taxon>Actinomycetota</taxon>
        <taxon>Actinomycetes</taxon>
        <taxon>Streptosporangiales</taxon>
        <taxon>Streptosporangiaceae</taxon>
        <taxon>Streptosporangium</taxon>
    </lineage>
</organism>